<dbReference type="InterPro" id="IPR000232">
    <property type="entry name" value="HSF_DNA-bd"/>
</dbReference>
<accession>A0AAV5IIY3</accession>
<sequence>MCRLLVSGTLHMYRVACMPEVSLFTTPSEELLPLSLYWSGELHLLQGFRKIDADRWEFANEAFQRGKRHLLKNIQRRKSPQSPVVSSFGPSTEGERSGTEGDVERLRKERSMLMQEVVELQQQHKGTAHHMEEVNQRLQAAEQRQKQMVSFLAKLFQNPSFLARLRQKKEQREIGSPRMKRKFVKHQPYEPDKSESCMEAQIVKHTPEWGNLMESSLASELNPISLGQSPDFQLQGPAGMDLGAEGIPFQVKTETPTSDELAMVHGLIRTPEQVGEGTSGSGSGNPQLKGKNVLSSEQHVNAEYFISFPEDLVKEKTTQEFSSPGIEGIARHGDIWSTGFDASAGTSSPGPELWSNLTSFEVPELGVMGGFPDIWDLSSLQAEEGSGSDKQPADESTFNEPEGQTGEAEDDRSKKIDP</sequence>
<evidence type="ECO:0000256" key="2">
    <source>
        <dbReference type="ARBA" id="ARBA00023125"/>
    </source>
</evidence>
<reference evidence="5 6" key="1">
    <citation type="journal article" date="2021" name="Commun. Biol.">
        <title>The genome of Shorea leprosula (Dipterocarpaceae) highlights the ecological relevance of drought in aseasonal tropical rainforests.</title>
        <authorList>
            <person name="Ng K.K.S."/>
            <person name="Kobayashi M.J."/>
            <person name="Fawcett J.A."/>
            <person name="Hatakeyama M."/>
            <person name="Paape T."/>
            <person name="Ng C.H."/>
            <person name="Ang C.C."/>
            <person name="Tnah L.H."/>
            <person name="Lee C.T."/>
            <person name="Nishiyama T."/>
            <person name="Sese J."/>
            <person name="O'Brien M.J."/>
            <person name="Copetti D."/>
            <person name="Mohd Noor M.I."/>
            <person name="Ong R.C."/>
            <person name="Putra M."/>
            <person name="Sireger I.Z."/>
            <person name="Indrioko S."/>
            <person name="Kosugi Y."/>
            <person name="Izuno A."/>
            <person name="Isagi Y."/>
            <person name="Lee S.L."/>
            <person name="Shimizu K.K."/>
        </authorList>
    </citation>
    <scope>NUCLEOTIDE SEQUENCE [LARGE SCALE GENOMIC DNA]</scope>
    <source>
        <strain evidence="5">214</strain>
    </source>
</reference>
<dbReference type="EMBL" id="BPVZ01000012">
    <property type="protein sequence ID" value="GKU98314.1"/>
    <property type="molecule type" value="Genomic_DNA"/>
</dbReference>
<evidence type="ECO:0000313" key="6">
    <source>
        <dbReference type="Proteomes" id="UP001054252"/>
    </source>
</evidence>
<feature type="region of interest" description="Disordered" evidence="3">
    <location>
        <begin position="272"/>
        <end position="291"/>
    </location>
</feature>
<evidence type="ECO:0000256" key="3">
    <source>
        <dbReference type="SAM" id="MobiDB-lite"/>
    </source>
</evidence>
<dbReference type="Proteomes" id="UP001054252">
    <property type="component" value="Unassembled WGS sequence"/>
</dbReference>
<protein>
    <recommendedName>
        <fullName evidence="4">HSF-type DNA-binding domain-containing protein</fullName>
    </recommendedName>
</protein>
<evidence type="ECO:0000259" key="4">
    <source>
        <dbReference type="SMART" id="SM00415"/>
    </source>
</evidence>
<dbReference type="AlphaFoldDB" id="A0AAV5IIY3"/>
<dbReference type="SMART" id="SM00415">
    <property type="entry name" value="HSF"/>
    <property type="match status" value="1"/>
</dbReference>
<keyword evidence="2" id="KW-0238">DNA-binding</keyword>
<evidence type="ECO:0000256" key="1">
    <source>
        <dbReference type="ARBA" id="ARBA00023016"/>
    </source>
</evidence>
<dbReference type="GO" id="GO:0005634">
    <property type="term" value="C:nucleus"/>
    <property type="evidence" value="ECO:0007669"/>
    <property type="project" value="TreeGrafter"/>
</dbReference>
<feature type="region of interest" description="Disordered" evidence="3">
    <location>
        <begin position="73"/>
        <end position="103"/>
    </location>
</feature>
<dbReference type="InterPro" id="IPR036388">
    <property type="entry name" value="WH-like_DNA-bd_sf"/>
</dbReference>
<dbReference type="GO" id="GO:0006357">
    <property type="term" value="P:regulation of transcription by RNA polymerase II"/>
    <property type="evidence" value="ECO:0007669"/>
    <property type="project" value="TreeGrafter"/>
</dbReference>
<dbReference type="GO" id="GO:0034605">
    <property type="term" value="P:cellular response to heat"/>
    <property type="evidence" value="ECO:0007669"/>
    <property type="project" value="TreeGrafter"/>
</dbReference>
<comment type="caution">
    <text evidence="5">The sequence shown here is derived from an EMBL/GenBank/DDBJ whole genome shotgun (WGS) entry which is preliminary data.</text>
</comment>
<dbReference type="GO" id="GO:0003700">
    <property type="term" value="F:DNA-binding transcription factor activity"/>
    <property type="evidence" value="ECO:0007669"/>
    <property type="project" value="InterPro"/>
</dbReference>
<dbReference type="GO" id="GO:0000978">
    <property type="term" value="F:RNA polymerase II cis-regulatory region sequence-specific DNA binding"/>
    <property type="evidence" value="ECO:0007669"/>
    <property type="project" value="TreeGrafter"/>
</dbReference>
<feature type="region of interest" description="Disordered" evidence="3">
    <location>
        <begin position="376"/>
        <end position="418"/>
    </location>
</feature>
<organism evidence="5 6">
    <name type="scientific">Rubroshorea leprosula</name>
    <dbReference type="NCBI Taxonomy" id="152421"/>
    <lineage>
        <taxon>Eukaryota</taxon>
        <taxon>Viridiplantae</taxon>
        <taxon>Streptophyta</taxon>
        <taxon>Embryophyta</taxon>
        <taxon>Tracheophyta</taxon>
        <taxon>Spermatophyta</taxon>
        <taxon>Magnoliopsida</taxon>
        <taxon>eudicotyledons</taxon>
        <taxon>Gunneridae</taxon>
        <taxon>Pentapetalae</taxon>
        <taxon>rosids</taxon>
        <taxon>malvids</taxon>
        <taxon>Malvales</taxon>
        <taxon>Dipterocarpaceae</taxon>
        <taxon>Rubroshorea</taxon>
    </lineage>
</organism>
<dbReference type="PANTHER" id="PTHR10015:SF337">
    <property type="entry name" value="HEAT STRESS TRANSCRIPTION FACTOR A-3"/>
    <property type="match status" value="1"/>
</dbReference>
<keyword evidence="6" id="KW-1185">Reference proteome</keyword>
<feature type="compositionally biased region" description="Polar residues" evidence="3">
    <location>
        <begin position="80"/>
        <end position="90"/>
    </location>
</feature>
<feature type="domain" description="HSF-type DNA-binding" evidence="4">
    <location>
        <begin position="6"/>
        <end position="77"/>
    </location>
</feature>
<keyword evidence="1" id="KW-0346">Stress response</keyword>
<dbReference type="PANTHER" id="PTHR10015">
    <property type="entry name" value="HEAT SHOCK TRANSCRIPTION FACTOR"/>
    <property type="match status" value="1"/>
</dbReference>
<gene>
    <name evidence="5" type="ORF">SLEP1_g11333</name>
</gene>
<name>A0AAV5IIY3_9ROSI</name>
<evidence type="ECO:0000313" key="5">
    <source>
        <dbReference type="EMBL" id="GKU98314.1"/>
    </source>
</evidence>
<dbReference type="Gene3D" id="1.10.10.10">
    <property type="entry name" value="Winged helix-like DNA-binding domain superfamily/Winged helix DNA-binding domain"/>
    <property type="match status" value="1"/>
</dbReference>
<proteinExistence type="predicted"/>
<feature type="compositionally biased region" description="Basic and acidic residues" evidence="3">
    <location>
        <begin position="93"/>
        <end position="103"/>
    </location>
</feature>